<sequence>MKTVMSVMLAAVFALSMLPLHTQAATASQPFADTFSSRGDGVDNRQCRMMKKQGKKLPGFCQP</sequence>
<feature type="chain" id="PRO_5041337961" description="Phosphate starvation-inducible protein PsiF" evidence="1">
    <location>
        <begin position="25"/>
        <end position="63"/>
    </location>
</feature>
<keyword evidence="1" id="KW-0732">Signal</keyword>
<name>A0AA50KSA3_9GAMM</name>
<evidence type="ECO:0000256" key="1">
    <source>
        <dbReference type="SAM" id="SignalP"/>
    </source>
</evidence>
<feature type="signal peptide" evidence="1">
    <location>
        <begin position="1"/>
        <end position="24"/>
    </location>
</feature>
<proteinExistence type="predicted"/>
<organism evidence="2 3">
    <name type="scientific">Oceanimonas pelagia</name>
    <dbReference type="NCBI Taxonomy" id="3028314"/>
    <lineage>
        <taxon>Bacteria</taxon>
        <taxon>Pseudomonadati</taxon>
        <taxon>Pseudomonadota</taxon>
        <taxon>Gammaproteobacteria</taxon>
        <taxon>Aeromonadales</taxon>
        <taxon>Aeromonadaceae</taxon>
        <taxon>Oceanimonas</taxon>
    </lineage>
</organism>
<dbReference type="AlphaFoldDB" id="A0AA50KSA3"/>
<accession>A0AA50KSA3</accession>
<protein>
    <recommendedName>
        <fullName evidence="4">Phosphate starvation-inducible protein PsiF</fullName>
    </recommendedName>
</protein>
<dbReference type="RefSeq" id="WP_306763565.1">
    <property type="nucleotide sequence ID" value="NZ_CP118224.1"/>
</dbReference>
<dbReference type="Proteomes" id="UP001223802">
    <property type="component" value="Chromosome"/>
</dbReference>
<evidence type="ECO:0008006" key="4">
    <source>
        <dbReference type="Google" id="ProtNLM"/>
    </source>
</evidence>
<dbReference type="EMBL" id="CP118224">
    <property type="protein sequence ID" value="WMC12333.1"/>
    <property type="molecule type" value="Genomic_DNA"/>
</dbReference>
<evidence type="ECO:0000313" key="3">
    <source>
        <dbReference type="Proteomes" id="UP001223802"/>
    </source>
</evidence>
<reference evidence="2 3" key="1">
    <citation type="submission" date="2023-02" db="EMBL/GenBank/DDBJ databases">
        <title>Complete genome sequence of a novel bacterium Oceanimonas sp. NTOU-MSR1 isolated from marine coast sediment.</title>
        <authorList>
            <person name="Yang H.-T."/>
            <person name="Chen Y.-L."/>
            <person name="Ho Y.-N."/>
        </authorList>
    </citation>
    <scope>NUCLEOTIDE SEQUENCE [LARGE SCALE GENOMIC DNA]</scope>
    <source>
        <strain evidence="2 3">NTOU-MSR1</strain>
    </source>
</reference>
<dbReference type="KEGG" id="ope:PU634_08205"/>
<gene>
    <name evidence="2" type="ORF">PU634_08205</name>
</gene>
<keyword evidence="3" id="KW-1185">Reference proteome</keyword>
<evidence type="ECO:0000313" key="2">
    <source>
        <dbReference type="EMBL" id="WMC12333.1"/>
    </source>
</evidence>